<dbReference type="PANTHER" id="PTHR43124:SF3">
    <property type="entry name" value="CHLORAMPHENICOL EFFLUX PUMP RV0191"/>
    <property type="match status" value="1"/>
</dbReference>
<feature type="transmembrane region" description="Helical" evidence="6">
    <location>
        <begin position="164"/>
        <end position="183"/>
    </location>
</feature>
<dbReference type="AlphaFoldDB" id="A0A0K8P655"/>
<feature type="transmembrane region" description="Helical" evidence="6">
    <location>
        <begin position="134"/>
        <end position="158"/>
    </location>
</feature>
<proteinExistence type="predicted"/>
<reference evidence="8 9" key="2">
    <citation type="journal article" date="2016" name="Science">
        <title>A bacterium that degrades and assimilates poly(ethylene terephthalate).</title>
        <authorList>
            <person name="Yoshida S."/>
            <person name="Hiraga K."/>
            <person name="Takehana T."/>
            <person name="Taniguchi I."/>
            <person name="Yamaji H."/>
            <person name="Maeda Y."/>
            <person name="Toyohara K."/>
            <person name="Miyamoto K."/>
            <person name="Kimura Y."/>
            <person name="Oda K."/>
        </authorList>
    </citation>
    <scope>NUCLEOTIDE SEQUENCE [LARGE SCALE GENOMIC DNA]</scope>
    <source>
        <strain evidence="9">NBRC 110686 / TISTR 2288 / 201-F6</strain>
    </source>
</reference>
<evidence type="ECO:0000256" key="6">
    <source>
        <dbReference type="SAM" id="Phobius"/>
    </source>
</evidence>
<evidence type="ECO:0000313" key="8">
    <source>
        <dbReference type="EMBL" id="GAP38086.1"/>
    </source>
</evidence>
<feature type="transmembrane region" description="Helical" evidence="6">
    <location>
        <begin position="219"/>
        <end position="242"/>
    </location>
</feature>
<dbReference type="InterPro" id="IPR036259">
    <property type="entry name" value="MFS_trans_sf"/>
</dbReference>
<feature type="transmembrane region" description="Helical" evidence="6">
    <location>
        <begin position="286"/>
        <end position="304"/>
    </location>
</feature>
<gene>
    <name evidence="8" type="ORF">ISF6_4280</name>
</gene>
<reference evidence="9" key="1">
    <citation type="submission" date="2015-07" db="EMBL/GenBank/DDBJ databases">
        <title>Discovery of a poly(ethylene terephthalate assimilation.</title>
        <authorList>
            <person name="Yoshida S."/>
            <person name="Hiraga K."/>
            <person name="Takehana T."/>
            <person name="Taniguchi I."/>
            <person name="Yamaji H."/>
            <person name="Maeda Y."/>
            <person name="Toyohara K."/>
            <person name="Miyamoto K."/>
            <person name="Kimura Y."/>
            <person name="Oda K."/>
        </authorList>
    </citation>
    <scope>NUCLEOTIDE SEQUENCE [LARGE SCALE GENOMIC DNA]</scope>
    <source>
        <strain evidence="9">NBRC 110686 / TISTR 2288 / 201-F6</strain>
    </source>
</reference>
<evidence type="ECO:0000256" key="4">
    <source>
        <dbReference type="ARBA" id="ARBA00022989"/>
    </source>
</evidence>
<dbReference type="InterPro" id="IPR050189">
    <property type="entry name" value="MFS_Efflux_Transporters"/>
</dbReference>
<keyword evidence="9" id="KW-1185">Reference proteome</keyword>
<dbReference type="GO" id="GO:0022857">
    <property type="term" value="F:transmembrane transporter activity"/>
    <property type="evidence" value="ECO:0007669"/>
    <property type="project" value="InterPro"/>
</dbReference>
<evidence type="ECO:0000256" key="1">
    <source>
        <dbReference type="ARBA" id="ARBA00004651"/>
    </source>
</evidence>
<dbReference type="PANTHER" id="PTHR43124">
    <property type="entry name" value="PURINE EFFLUX PUMP PBUE"/>
    <property type="match status" value="1"/>
</dbReference>
<evidence type="ECO:0000313" key="9">
    <source>
        <dbReference type="Proteomes" id="UP000037660"/>
    </source>
</evidence>
<evidence type="ECO:0000256" key="3">
    <source>
        <dbReference type="ARBA" id="ARBA00022692"/>
    </source>
</evidence>
<evidence type="ECO:0000256" key="2">
    <source>
        <dbReference type="ARBA" id="ARBA00022475"/>
    </source>
</evidence>
<feature type="transmembrane region" description="Helical" evidence="6">
    <location>
        <begin position="45"/>
        <end position="68"/>
    </location>
</feature>
<dbReference type="STRING" id="1547922.ISF6_4280"/>
<dbReference type="RefSeq" id="WP_054021964.1">
    <property type="nucleotide sequence ID" value="NZ_BBYR01000065.1"/>
</dbReference>
<accession>A0A0K8P655</accession>
<keyword evidence="3 6" id="KW-0812">Transmembrane</keyword>
<organism evidence="8 9">
    <name type="scientific">Piscinibacter sakaiensis</name>
    <name type="common">Ideonella sakaiensis</name>
    <dbReference type="NCBI Taxonomy" id="1547922"/>
    <lineage>
        <taxon>Bacteria</taxon>
        <taxon>Pseudomonadati</taxon>
        <taxon>Pseudomonadota</taxon>
        <taxon>Betaproteobacteria</taxon>
        <taxon>Burkholderiales</taxon>
        <taxon>Sphaerotilaceae</taxon>
        <taxon>Piscinibacter</taxon>
    </lineage>
</organism>
<dbReference type="Pfam" id="PF07690">
    <property type="entry name" value="MFS_1"/>
    <property type="match status" value="1"/>
</dbReference>
<dbReference type="EMBL" id="BBYR01000065">
    <property type="protein sequence ID" value="GAP38086.1"/>
    <property type="molecule type" value="Genomic_DNA"/>
</dbReference>
<keyword evidence="5 6" id="KW-0472">Membrane</keyword>
<feature type="transmembrane region" description="Helical" evidence="6">
    <location>
        <begin position="310"/>
        <end position="333"/>
    </location>
</feature>
<dbReference type="OrthoDB" id="8586858at2"/>
<dbReference type="InterPro" id="IPR020846">
    <property type="entry name" value="MFS_dom"/>
</dbReference>
<feature type="domain" description="Major facilitator superfamily (MFS) profile" evidence="7">
    <location>
        <begin position="9"/>
        <end position="399"/>
    </location>
</feature>
<comment type="subcellular location">
    <subcellularLocation>
        <location evidence="1">Cell membrane</location>
        <topology evidence="1">Multi-pass membrane protein</topology>
    </subcellularLocation>
</comment>
<feature type="transmembrane region" description="Helical" evidence="6">
    <location>
        <begin position="80"/>
        <end position="101"/>
    </location>
</feature>
<dbReference type="Proteomes" id="UP000037660">
    <property type="component" value="Unassembled WGS sequence"/>
</dbReference>
<evidence type="ECO:0000259" key="7">
    <source>
        <dbReference type="PROSITE" id="PS50850"/>
    </source>
</evidence>
<keyword evidence="2" id="KW-1003">Cell membrane</keyword>
<protein>
    <recommendedName>
        <fullName evidence="7">Major facilitator superfamily (MFS) profile domain-containing protein</fullName>
    </recommendedName>
</protein>
<dbReference type="GO" id="GO:0005886">
    <property type="term" value="C:plasma membrane"/>
    <property type="evidence" value="ECO:0007669"/>
    <property type="project" value="UniProtKB-SubCell"/>
</dbReference>
<dbReference type="SUPFAM" id="SSF103473">
    <property type="entry name" value="MFS general substrate transporter"/>
    <property type="match status" value="1"/>
</dbReference>
<dbReference type="PROSITE" id="PS50850">
    <property type="entry name" value="MFS"/>
    <property type="match status" value="1"/>
</dbReference>
<sequence>MRLPAPWPRVLLLYLCGLAAAAQLGKLAALAPAIAQGLALPLTTLALAISLLEAGGALFGAVAGRAAARVGLRPCLRGGMAALALAGLGASASGGAVGLIGWRLLEAAGYLGVIVSAPVLIAREAAAHGARCQALALTLWSTFVPVGLAAGAAAAAALGEALGWRLALAAGGGFALLLALGVARAPLADPAPAADADADADGAGAGPAPPAGGDRAATWGLCLGFGAFALFEVGVLGLLPTLLVEQAGLGVRAAGQWTALAALSAVLGSLAAAVRLRHGGSLRGPVLLSLGLPPLLLFGVFTAAPPASRAVALAIALNVLGGVFASLSFALLPRLAPDTRALVRANGLLAQCGASGSLLGPPLMAACVQAGGWTAAAILGAAVSAAAIPLVWRAVGGRR</sequence>
<dbReference type="InterPro" id="IPR011701">
    <property type="entry name" value="MFS"/>
</dbReference>
<name>A0A0K8P655_PISS1</name>
<feature type="transmembrane region" description="Helical" evidence="6">
    <location>
        <begin position="254"/>
        <end position="274"/>
    </location>
</feature>
<keyword evidence="4 6" id="KW-1133">Transmembrane helix</keyword>
<feature type="transmembrane region" description="Helical" evidence="6">
    <location>
        <begin position="107"/>
        <end position="122"/>
    </location>
</feature>
<dbReference type="Gene3D" id="1.20.1250.20">
    <property type="entry name" value="MFS general substrate transporter like domains"/>
    <property type="match status" value="1"/>
</dbReference>
<comment type="caution">
    <text evidence="8">The sequence shown here is derived from an EMBL/GenBank/DDBJ whole genome shotgun (WGS) entry which is preliminary data.</text>
</comment>
<feature type="transmembrane region" description="Helical" evidence="6">
    <location>
        <begin position="370"/>
        <end position="392"/>
    </location>
</feature>
<evidence type="ECO:0000256" key="5">
    <source>
        <dbReference type="ARBA" id="ARBA00023136"/>
    </source>
</evidence>
<feature type="transmembrane region" description="Helical" evidence="6">
    <location>
        <begin position="345"/>
        <end position="364"/>
    </location>
</feature>